<evidence type="ECO:0000259" key="6">
    <source>
        <dbReference type="PROSITE" id="PS50157"/>
    </source>
</evidence>
<dbReference type="InterPro" id="IPR036236">
    <property type="entry name" value="Znf_C2H2_sf"/>
</dbReference>
<comment type="caution">
    <text evidence="7">The sequence shown here is derived from an EMBL/GenBank/DDBJ whole genome shotgun (WGS) entry which is preliminary data.</text>
</comment>
<evidence type="ECO:0000313" key="8">
    <source>
        <dbReference type="Proteomes" id="UP001162162"/>
    </source>
</evidence>
<dbReference type="InterPro" id="IPR013087">
    <property type="entry name" value="Znf_C2H2_type"/>
</dbReference>
<keyword evidence="3 5" id="KW-0863">Zinc-finger</keyword>
<dbReference type="InterPro" id="IPR050688">
    <property type="entry name" value="Zinc_finger/UBP_domain"/>
</dbReference>
<accession>A0AAV8YB43</accession>
<reference evidence="7" key="1">
    <citation type="journal article" date="2023" name="Insect Mol. Biol.">
        <title>Genome sequencing provides insights into the evolution of gene families encoding plant cell wall-degrading enzymes in longhorned beetles.</title>
        <authorList>
            <person name="Shin N.R."/>
            <person name="Okamura Y."/>
            <person name="Kirsch R."/>
            <person name="Pauchet Y."/>
        </authorList>
    </citation>
    <scope>NUCLEOTIDE SEQUENCE</scope>
    <source>
        <strain evidence="7">AMC_N1</strain>
    </source>
</reference>
<dbReference type="SMART" id="SM00868">
    <property type="entry name" value="zf-AD"/>
    <property type="match status" value="2"/>
</dbReference>
<evidence type="ECO:0000256" key="5">
    <source>
        <dbReference type="PROSITE-ProRule" id="PRU00042"/>
    </source>
</evidence>
<dbReference type="AlphaFoldDB" id="A0AAV8YB43"/>
<keyword evidence="2" id="KW-0677">Repeat</keyword>
<sequence length="517" mass="59712">MNEMKTICRFCMKTTEKPLLIDKMTKEIVEILMPKLDLKITPESVLCYGCAETLQTAFDFKSACIYTKDCLYPFIEGRCEARLDLQEIYLKVNDNKDIDSVKGREVCRFCMKPCNSDRCTPIDVIEENVEIKKLLEDYLPEVVKGVIEKPVACENCRNFLHQYSLFVTSFSGVEQQIQSYAKKTLGRDCISEIDLSQVRDFSLGNVTKRGVETIVNDKVMEEGVIIFSEIEREEIKCEEKEICESKIDVAALETERREQEEFDSFAGSDELFRSNQVPLIEEAHADIEMKCPFLEPLETEIKVKYFEEDVIHIEEMKGESEENERALSPHRIEECQELEGCLGIKLEGFEIKKDDDGNENNTVSLIDPSIIFSEDIEIKPTVVETTYNPEATHTAIESGPHQNAPEIETSLQVKSVQDVEGTFYHCELCPYKAKFNCYLTRHMLVHKDISEVTAHRCNLCPYETKRKHDLTAHMLIHKDPSEVTTYHCNFCSYKTKRRRRLNLHMLVHKNTSEVTTY</sequence>
<dbReference type="PANTHER" id="PTHR24403">
    <property type="entry name" value="ZINC FINGER PROTEIN"/>
    <property type="match status" value="1"/>
</dbReference>
<gene>
    <name evidence="7" type="ORF">NQ318_000035</name>
</gene>
<evidence type="ECO:0000256" key="1">
    <source>
        <dbReference type="ARBA" id="ARBA00022723"/>
    </source>
</evidence>
<name>A0AAV8YB43_9CUCU</name>
<dbReference type="SMART" id="SM00355">
    <property type="entry name" value="ZnF_C2H2"/>
    <property type="match status" value="3"/>
</dbReference>
<keyword evidence="4" id="KW-0862">Zinc</keyword>
<evidence type="ECO:0000256" key="2">
    <source>
        <dbReference type="ARBA" id="ARBA00022737"/>
    </source>
</evidence>
<dbReference type="GO" id="GO:0008270">
    <property type="term" value="F:zinc ion binding"/>
    <property type="evidence" value="ECO:0007669"/>
    <property type="project" value="UniProtKB-KW"/>
</dbReference>
<evidence type="ECO:0000313" key="7">
    <source>
        <dbReference type="EMBL" id="KAJ8948498.1"/>
    </source>
</evidence>
<dbReference type="Gene3D" id="3.30.160.60">
    <property type="entry name" value="Classic Zinc Finger"/>
    <property type="match status" value="1"/>
</dbReference>
<dbReference type="InterPro" id="IPR012934">
    <property type="entry name" value="Znf_AD"/>
</dbReference>
<evidence type="ECO:0000256" key="4">
    <source>
        <dbReference type="ARBA" id="ARBA00022833"/>
    </source>
</evidence>
<protein>
    <recommendedName>
        <fullName evidence="6">C2H2-type domain-containing protein</fullName>
    </recommendedName>
</protein>
<dbReference type="EMBL" id="JAPWTK010000135">
    <property type="protein sequence ID" value="KAJ8948498.1"/>
    <property type="molecule type" value="Genomic_DNA"/>
</dbReference>
<dbReference type="Proteomes" id="UP001162162">
    <property type="component" value="Unassembled WGS sequence"/>
</dbReference>
<organism evidence="7 8">
    <name type="scientific">Aromia moschata</name>
    <dbReference type="NCBI Taxonomy" id="1265417"/>
    <lineage>
        <taxon>Eukaryota</taxon>
        <taxon>Metazoa</taxon>
        <taxon>Ecdysozoa</taxon>
        <taxon>Arthropoda</taxon>
        <taxon>Hexapoda</taxon>
        <taxon>Insecta</taxon>
        <taxon>Pterygota</taxon>
        <taxon>Neoptera</taxon>
        <taxon>Endopterygota</taxon>
        <taxon>Coleoptera</taxon>
        <taxon>Polyphaga</taxon>
        <taxon>Cucujiformia</taxon>
        <taxon>Chrysomeloidea</taxon>
        <taxon>Cerambycidae</taxon>
        <taxon>Cerambycinae</taxon>
        <taxon>Callichromatini</taxon>
        <taxon>Aromia</taxon>
    </lineage>
</organism>
<dbReference type="GO" id="GO:0005634">
    <property type="term" value="C:nucleus"/>
    <property type="evidence" value="ECO:0007669"/>
    <property type="project" value="InterPro"/>
</dbReference>
<dbReference type="PROSITE" id="PS50157">
    <property type="entry name" value="ZINC_FINGER_C2H2_2"/>
    <property type="match status" value="1"/>
</dbReference>
<dbReference type="SUPFAM" id="SSF57667">
    <property type="entry name" value="beta-beta-alpha zinc fingers"/>
    <property type="match status" value="1"/>
</dbReference>
<proteinExistence type="predicted"/>
<dbReference type="PANTHER" id="PTHR24403:SF67">
    <property type="entry name" value="FI01116P-RELATED"/>
    <property type="match status" value="1"/>
</dbReference>
<feature type="domain" description="C2H2-type" evidence="6">
    <location>
        <begin position="486"/>
        <end position="513"/>
    </location>
</feature>
<evidence type="ECO:0000256" key="3">
    <source>
        <dbReference type="ARBA" id="ARBA00022771"/>
    </source>
</evidence>
<keyword evidence="1" id="KW-0479">Metal-binding</keyword>
<keyword evidence="8" id="KW-1185">Reference proteome</keyword>
<dbReference type="GO" id="GO:0045944">
    <property type="term" value="P:positive regulation of transcription by RNA polymerase II"/>
    <property type="evidence" value="ECO:0007669"/>
    <property type="project" value="TreeGrafter"/>
</dbReference>